<name>A0A167I3W9_9GAMM</name>
<dbReference type="EMBL" id="AUXT01000001">
    <property type="protein sequence ID" value="KZN58862.1"/>
    <property type="molecule type" value="Genomic_DNA"/>
</dbReference>
<dbReference type="AlphaFoldDB" id="A0A167I3W9"/>
<organism evidence="1 2">
    <name type="scientific">Pseudoalteromonas luteoviolacea NCIMB 1942</name>
    <dbReference type="NCBI Taxonomy" id="1365253"/>
    <lineage>
        <taxon>Bacteria</taxon>
        <taxon>Pseudomonadati</taxon>
        <taxon>Pseudomonadota</taxon>
        <taxon>Gammaproteobacteria</taxon>
        <taxon>Alteromonadales</taxon>
        <taxon>Pseudoalteromonadaceae</taxon>
        <taxon>Pseudoalteromonas</taxon>
    </lineage>
</organism>
<evidence type="ECO:0000313" key="2">
    <source>
        <dbReference type="Proteomes" id="UP000076587"/>
    </source>
</evidence>
<dbReference type="Proteomes" id="UP000076587">
    <property type="component" value="Unassembled WGS sequence"/>
</dbReference>
<proteinExistence type="predicted"/>
<evidence type="ECO:0000313" key="1">
    <source>
        <dbReference type="EMBL" id="KZN58862.1"/>
    </source>
</evidence>
<protein>
    <submittedName>
        <fullName evidence="1">Uncharacterized protein</fullName>
    </submittedName>
</protein>
<sequence length="61" mass="6864">MLLIGRNKEDVEAIFYGAENLSKTYEVPQLNYLGSHNCLTVAERVPSLIYDLPFIPLPLAL</sequence>
<reference evidence="1 2" key="1">
    <citation type="submission" date="2013-07" db="EMBL/GenBank/DDBJ databases">
        <title>Comparative Genomic and Metabolomic Analysis of Twelve Strains of Pseudoalteromonas luteoviolacea.</title>
        <authorList>
            <person name="Vynne N.G."/>
            <person name="Mansson M."/>
            <person name="Gram L."/>
        </authorList>
    </citation>
    <scope>NUCLEOTIDE SEQUENCE [LARGE SCALE GENOMIC DNA]</scope>
    <source>
        <strain evidence="1 2">NCIMB 1942</strain>
    </source>
</reference>
<accession>A0A167I3W9</accession>
<gene>
    <name evidence="1" type="ORF">N482_00315</name>
</gene>
<comment type="caution">
    <text evidence="1">The sequence shown here is derived from an EMBL/GenBank/DDBJ whole genome shotgun (WGS) entry which is preliminary data.</text>
</comment>
<dbReference type="PATRIC" id="fig|1365253.3.peg.66"/>